<keyword evidence="1" id="KW-1133">Transmembrane helix</keyword>
<reference evidence="3 4" key="1">
    <citation type="submission" date="2024-02" db="EMBL/GenBank/DDBJ databases">
        <title>Janibacter sp. nov., isolated from gut of marine sandworm.</title>
        <authorList>
            <person name="Kim B."/>
            <person name="Jun M.O."/>
            <person name="Shin N.-R."/>
        </authorList>
    </citation>
    <scope>NUCLEOTIDE SEQUENCE [LARGE SCALE GENOMIC DNA]</scope>
    <source>
        <strain evidence="3 4">A1S7</strain>
    </source>
</reference>
<evidence type="ECO:0000313" key="3">
    <source>
        <dbReference type="EMBL" id="WXB77879.1"/>
    </source>
</evidence>
<proteinExistence type="predicted"/>
<dbReference type="EMBL" id="CP144913">
    <property type="protein sequence ID" value="WXB77879.1"/>
    <property type="molecule type" value="Genomic_DNA"/>
</dbReference>
<dbReference type="RefSeq" id="WP_338752168.1">
    <property type="nucleotide sequence ID" value="NZ_CP144913.1"/>
</dbReference>
<evidence type="ECO:0000313" key="4">
    <source>
        <dbReference type="Proteomes" id="UP001382727"/>
    </source>
</evidence>
<keyword evidence="4" id="KW-1185">Reference proteome</keyword>
<evidence type="ECO:0000256" key="1">
    <source>
        <dbReference type="SAM" id="Phobius"/>
    </source>
</evidence>
<accession>A0ABZ2MLU9</accession>
<organism evidence="3 4">
    <name type="scientific">Janibacter alittae</name>
    <dbReference type="NCBI Taxonomy" id="3115209"/>
    <lineage>
        <taxon>Bacteria</taxon>
        <taxon>Bacillati</taxon>
        <taxon>Actinomycetota</taxon>
        <taxon>Actinomycetes</taxon>
        <taxon>Micrococcales</taxon>
        <taxon>Intrasporangiaceae</taxon>
        <taxon>Janibacter</taxon>
    </lineage>
</organism>
<keyword evidence="1" id="KW-0472">Membrane</keyword>
<sequence>MRLQTRRLREEGGSMVIETVILAPAFMLFVALIFMAGRMTIAQQSVEAAANDAARSASIERTHGEAQAAATSSASTTLSNQDLDCVSTNVSVDTGAFSVEVGTAGQVEATVSCEVPLSDLALPGVPGSRTVTATVRSPIDTYRER</sequence>
<name>A0ABZ2MLU9_9MICO</name>
<gene>
    <name evidence="3" type="ORF">V1351_07330</name>
</gene>
<dbReference type="InterPro" id="IPR012495">
    <property type="entry name" value="TadE-like_dom"/>
</dbReference>
<protein>
    <submittedName>
        <fullName evidence="3">TadE family protein</fullName>
    </submittedName>
</protein>
<feature type="domain" description="TadE-like" evidence="2">
    <location>
        <begin position="13"/>
        <end position="55"/>
    </location>
</feature>
<evidence type="ECO:0000259" key="2">
    <source>
        <dbReference type="Pfam" id="PF07811"/>
    </source>
</evidence>
<feature type="transmembrane region" description="Helical" evidence="1">
    <location>
        <begin position="12"/>
        <end position="36"/>
    </location>
</feature>
<keyword evidence="1" id="KW-0812">Transmembrane</keyword>
<dbReference type="Proteomes" id="UP001382727">
    <property type="component" value="Chromosome"/>
</dbReference>
<dbReference type="Pfam" id="PF07811">
    <property type="entry name" value="TadE"/>
    <property type="match status" value="1"/>
</dbReference>